<dbReference type="PANTHER" id="PTHR36154">
    <property type="entry name" value="DNA-BINDING TRANSCRIPTIONAL ACTIVATOR ALPA"/>
    <property type="match status" value="1"/>
</dbReference>
<dbReference type="RefSeq" id="WP_063678090.1">
    <property type="nucleotide sequence ID" value="NZ_LSEF01000040.1"/>
</dbReference>
<dbReference type="Pfam" id="PF05930">
    <property type="entry name" value="Phage_AlpA"/>
    <property type="match status" value="1"/>
</dbReference>
<evidence type="ECO:0008006" key="3">
    <source>
        <dbReference type="Google" id="ProtNLM"/>
    </source>
</evidence>
<dbReference type="Proteomes" id="UP000077173">
    <property type="component" value="Unassembled WGS sequence"/>
</dbReference>
<dbReference type="InterPro" id="IPR052931">
    <property type="entry name" value="Prophage_regulatory_activator"/>
</dbReference>
<evidence type="ECO:0000313" key="2">
    <source>
        <dbReference type="Proteomes" id="UP000077173"/>
    </source>
</evidence>
<gene>
    <name evidence="1" type="ORF">AXW67_06915</name>
</gene>
<dbReference type="PANTHER" id="PTHR36154:SF1">
    <property type="entry name" value="DNA-BINDING TRANSCRIPTIONAL ACTIVATOR ALPA"/>
    <property type="match status" value="1"/>
</dbReference>
<comment type="caution">
    <text evidence="1">The sequence shown here is derived from an EMBL/GenBank/DDBJ whole genome shotgun (WGS) entry which is preliminary data.</text>
</comment>
<organism evidence="1 2">
    <name type="scientific">Bradyrhizobium neotropicale</name>
    <dbReference type="NCBI Taxonomy" id="1497615"/>
    <lineage>
        <taxon>Bacteria</taxon>
        <taxon>Pseudomonadati</taxon>
        <taxon>Pseudomonadota</taxon>
        <taxon>Alphaproteobacteria</taxon>
        <taxon>Hyphomicrobiales</taxon>
        <taxon>Nitrobacteraceae</taxon>
        <taxon>Bradyrhizobium</taxon>
    </lineage>
</organism>
<accession>A0A176ZD38</accession>
<dbReference type="SUPFAM" id="SSF46955">
    <property type="entry name" value="Putative DNA-binding domain"/>
    <property type="match status" value="1"/>
</dbReference>
<dbReference type="InterPro" id="IPR009061">
    <property type="entry name" value="DNA-bd_dom_put_sf"/>
</dbReference>
<evidence type="ECO:0000313" key="1">
    <source>
        <dbReference type="EMBL" id="OAF17845.1"/>
    </source>
</evidence>
<proteinExistence type="predicted"/>
<dbReference type="EMBL" id="LSEF01000040">
    <property type="protein sequence ID" value="OAF17845.1"/>
    <property type="molecule type" value="Genomic_DNA"/>
</dbReference>
<sequence>MNMLRKPAVLKKTGLSYPTIYRYMQAGKFPLPVQLGPNSVAWIEKEVDEWNASRPRASIKLITENAA</sequence>
<dbReference type="AlphaFoldDB" id="A0A176ZD38"/>
<dbReference type="Gene3D" id="1.10.238.160">
    <property type="match status" value="1"/>
</dbReference>
<reference evidence="1 2" key="1">
    <citation type="submission" date="2016-02" db="EMBL/GenBank/DDBJ databases">
        <title>Draft genome sequence of the strain BR 10247T Bradyrhizobium neotropicale isolated from nodules of Centrolobium paraense.</title>
        <authorList>
            <person name="Simoes-Araujo J.L."/>
            <person name="Barauna A.C."/>
            <person name="Silva K."/>
            <person name="Zilli J.E."/>
        </authorList>
    </citation>
    <scope>NUCLEOTIDE SEQUENCE [LARGE SCALE GENOMIC DNA]</scope>
    <source>
        <strain evidence="1 2">BR 10247</strain>
    </source>
</reference>
<name>A0A176ZD38_9BRAD</name>
<protein>
    <recommendedName>
        <fullName evidence="3">AlpA family transcriptional regulator</fullName>
    </recommendedName>
</protein>
<keyword evidence="2" id="KW-1185">Reference proteome</keyword>
<dbReference type="InterPro" id="IPR010260">
    <property type="entry name" value="AlpA"/>
</dbReference>